<dbReference type="PROSITE" id="PS51257">
    <property type="entry name" value="PROKAR_LIPOPROTEIN"/>
    <property type="match status" value="1"/>
</dbReference>
<dbReference type="EMBL" id="JBHUOK010000008">
    <property type="protein sequence ID" value="MFD2788921.1"/>
    <property type="molecule type" value="Genomic_DNA"/>
</dbReference>
<feature type="signal peptide" evidence="1">
    <location>
        <begin position="1"/>
        <end position="26"/>
    </location>
</feature>
<feature type="domain" description="DUF4886" evidence="2">
    <location>
        <begin position="130"/>
        <end position="372"/>
    </location>
</feature>
<dbReference type="Proteomes" id="UP001597532">
    <property type="component" value="Unassembled WGS sequence"/>
</dbReference>
<dbReference type="Gene3D" id="3.40.50.1110">
    <property type="entry name" value="SGNH hydrolase"/>
    <property type="match status" value="1"/>
</dbReference>
<dbReference type="InterPro" id="IPR036514">
    <property type="entry name" value="SGNH_hydro_sf"/>
</dbReference>
<evidence type="ECO:0000259" key="2">
    <source>
        <dbReference type="Pfam" id="PF16227"/>
    </source>
</evidence>
<feature type="chain" id="PRO_5045262057" evidence="1">
    <location>
        <begin position="27"/>
        <end position="579"/>
    </location>
</feature>
<gene>
    <name evidence="3" type="ORF">ACFS1K_04025</name>
</gene>
<name>A0ABW5VFA3_9FLAO</name>
<dbReference type="Gene3D" id="2.60.40.1080">
    <property type="match status" value="1"/>
</dbReference>
<comment type="caution">
    <text evidence="3">The sequence shown here is derived from an EMBL/GenBank/DDBJ whole genome shotgun (WGS) entry which is preliminary data.</text>
</comment>
<accession>A0ABW5VFA3</accession>
<evidence type="ECO:0000313" key="3">
    <source>
        <dbReference type="EMBL" id="MFD2788921.1"/>
    </source>
</evidence>
<dbReference type="Pfam" id="PF16227">
    <property type="entry name" value="DUF4886"/>
    <property type="match status" value="1"/>
</dbReference>
<keyword evidence="4" id="KW-1185">Reference proteome</keyword>
<protein>
    <submittedName>
        <fullName evidence="3">DUF4886 domain-containing protein</fullName>
    </submittedName>
</protein>
<sequence>MNRLFKNSKGIILSLAVVVFSLTLFSCDNDDTDQVVEQSVVVNMDSSTLNIGDQLTVKPTFSPNVRPHRTYSWVTSNPNVVGIKMNDDYSATLSANRKGNSSITFSSSDGDLKASFVITVPGVDDDGVIKVLVLGNSFSEDAIENYLHELAAAENLPMVIGNLFLGNASLDLHLNNAQENATAYEYRKISENGTKTNSPETSIEIAVKDENWDYIGFQQLSGNSGEYETFVTPLPTLISYVKDRSTNPDVQYILHQTWAYTKNSNHPAFPNYGNNQEVMYGAIVNAVRKAKIAFNMDYVIPAGTAIQNGRATLIGDNFNRDGYHLDKGIGSYTVASTWFEALTSINVVGNTFKPDVLSDIDAEIARHSAHAAVLNPDKVTLLSDYTAGGPQPLEAPVLINFGNRNPPKWNTLDDYLEGASISNLKDENDAYTNIELTLIQRFSGINDAGEGVTNTDFDMTADISSQSFYGNSRGVWQNGEIRQGQVSLSGLDVNTTYNLCFFGSRSGVGDNRETKFIVSGENSKTVNVQTSNNTSETACATKIKPDFNGDITIIVTAGDNNNNSFGFYYIGAMKLSPGE</sequence>
<keyword evidence="1" id="KW-0732">Signal</keyword>
<evidence type="ECO:0000256" key="1">
    <source>
        <dbReference type="SAM" id="SignalP"/>
    </source>
</evidence>
<evidence type="ECO:0000313" key="4">
    <source>
        <dbReference type="Proteomes" id="UP001597532"/>
    </source>
</evidence>
<organism evidence="3 4">
    <name type="scientific">Arenibacter antarcticus</name>
    <dbReference type="NCBI Taxonomy" id="2040469"/>
    <lineage>
        <taxon>Bacteria</taxon>
        <taxon>Pseudomonadati</taxon>
        <taxon>Bacteroidota</taxon>
        <taxon>Flavobacteriia</taxon>
        <taxon>Flavobacteriales</taxon>
        <taxon>Flavobacteriaceae</taxon>
        <taxon>Arenibacter</taxon>
    </lineage>
</organism>
<reference evidence="4" key="1">
    <citation type="journal article" date="2019" name="Int. J. Syst. Evol. Microbiol.">
        <title>The Global Catalogue of Microorganisms (GCM) 10K type strain sequencing project: providing services to taxonomists for standard genome sequencing and annotation.</title>
        <authorList>
            <consortium name="The Broad Institute Genomics Platform"/>
            <consortium name="The Broad Institute Genome Sequencing Center for Infectious Disease"/>
            <person name="Wu L."/>
            <person name="Ma J."/>
        </authorList>
    </citation>
    <scope>NUCLEOTIDE SEQUENCE [LARGE SCALE GENOMIC DNA]</scope>
    <source>
        <strain evidence="4">KCTC 52924</strain>
    </source>
</reference>
<dbReference type="InterPro" id="IPR032616">
    <property type="entry name" value="DUF4886"/>
</dbReference>
<dbReference type="RefSeq" id="WP_251808970.1">
    <property type="nucleotide sequence ID" value="NZ_CP166679.1"/>
</dbReference>
<proteinExistence type="predicted"/>